<accession>A0AAE0IWR2</accession>
<comment type="caution">
    <text evidence="2">The sequence shown here is derived from an EMBL/GenBank/DDBJ whole genome shotgun (WGS) entry which is preliminary data.</text>
</comment>
<protein>
    <recommendedName>
        <fullName evidence="1">Aminoglycoside phosphotransferase domain-containing protein</fullName>
    </recommendedName>
</protein>
<evidence type="ECO:0000313" key="3">
    <source>
        <dbReference type="Proteomes" id="UP001286456"/>
    </source>
</evidence>
<feature type="domain" description="Aminoglycoside phosphotransferase" evidence="1">
    <location>
        <begin position="64"/>
        <end position="311"/>
    </location>
</feature>
<name>A0AAE0IWR2_9PEZI</name>
<dbReference type="Gene3D" id="3.30.200.20">
    <property type="entry name" value="Phosphorylase Kinase, domain 1"/>
    <property type="match status" value="1"/>
</dbReference>
<dbReference type="InterPro" id="IPR002575">
    <property type="entry name" value="Aminoglycoside_PTrfase"/>
</dbReference>
<reference evidence="2" key="2">
    <citation type="submission" date="2023-06" db="EMBL/GenBank/DDBJ databases">
        <authorList>
            <consortium name="Lawrence Berkeley National Laboratory"/>
            <person name="Haridas S."/>
            <person name="Hensen N."/>
            <person name="Bonometti L."/>
            <person name="Westerberg I."/>
            <person name="Brannstrom I.O."/>
            <person name="Guillou S."/>
            <person name="Cros-Aarteil S."/>
            <person name="Calhoun S."/>
            <person name="Kuo A."/>
            <person name="Mondo S."/>
            <person name="Pangilinan J."/>
            <person name="Riley R."/>
            <person name="Labutti K."/>
            <person name="Andreopoulos B."/>
            <person name="Lipzen A."/>
            <person name="Chen C."/>
            <person name="Yanf M."/>
            <person name="Daum C."/>
            <person name="Ng V."/>
            <person name="Clum A."/>
            <person name="Steindorff A."/>
            <person name="Ohm R."/>
            <person name="Martin F."/>
            <person name="Silar P."/>
            <person name="Natvig D."/>
            <person name="Lalanne C."/>
            <person name="Gautier V."/>
            <person name="Ament-Velasquez S.L."/>
            <person name="Kruys A."/>
            <person name="Hutchinson M.I."/>
            <person name="Powell A.J."/>
            <person name="Barry K."/>
            <person name="Miller A.N."/>
            <person name="Grigoriev I.V."/>
            <person name="Debuchy R."/>
            <person name="Gladieux P."/>
            <person name="Thoren M.H."/>
            <person name="Johannesson H."/>
        </authorList>
    </citation>
    <scope>NUCLEOTIDE SEQUENCE</scope>
    <source>
        <strain evidence="2">SMH4131-1</strain>
    </source>
</reference>
<evidence type="ECO:0000259" key="1">
    <source>
        <dbReference type="Pfam" id="PF01636"/>
    </source>
</evidence>
<reference evidence="2" key="1">
    <citation type="journal article" date="2023" name="Mol. Phylogenet. Evol.">
        <title>Genome-scale phylogeny and comparative genomics of the fungal order Sordariales.</title>
        <authorList>
            <person name="Hensen N."/>
            <person name="Bonometti L."/>
            <person name="Westerberg I."/>
            <person name="Brannstrom I.O."/>
            <person name="Guillou S."/>
            <person name="Cros-Aarteil S."/>
            <person name="Calhoun S."/>
            <person name="Haridas S."/>
            <person name="Kuo A."/>
            <person name="Mondo S."/>
            <person name="Pangilinan J."/>
            <person name="Riley R."/>
            <person name="LaButti K."/>
            <person name="Andreopoulos B."/>
            <person name="Lipzen A."/>
            <person name="Chen C."/>
            <person name="Yan M."/>
            <person name="Daum C."/>
            <person name="Ng V."/>
            <person name="Clum A."/>
            <person name="Steindorff A."/>
            <person name="Ohm R.A."/>
            <person name="Martin F."/>
            <person name="Silar P."/>
            <person name="Natvig D.O."/>
            <person name="Lalanne C."/>
            <person name="Gautier V."/>
            <person name="Ament-Velasquez S.L."/>
            <person name="Kruys A."/>
            <person name="Hutchinson M.I."/>
            <person name="Powell A.J."/>
            <person name="Barry K."/>
            <person name="Miller A.N."/>
            <person name="Grigoriev I.V."/>
            <person name="Debuchy R."/>
            <person name="Gladieux P."/>
            <person name="Hiltunen Thoren M."/>
            <person name="Johannesson H."/>
        </authorList>
    </citation>
    <scope>NUCLEOTIDE SEQUENCE</scope>
    <source>
        <strain evidence="2">SMH4131-1</strain>
    </source>
</reference>
<gene>
    <name evidence="2" type="ORF">B0T19DRAFT_108677</name>
</gene>
<dbReference type="PANTHER" id="PTHR21310">
    <property type="entry name" value="AMINOGLYCOSIDE PHOSPHOTRANSFERASE-RELATED-RELATED"/>
    <property type="match status" value="1"/>
</dbReference>
<sequence length="472" mass="54841">MNVDACFEKVAWVKGMYWLNQVDKHAHEIPTWATERHPERRPCHLEKAPLYGSYNLCRIVEFNNGEKWVIRFPLPGKTSQAHLDEKVAGEVVALQLLRARTNVPVPEVKAWGLADENPLGLGPFMMLQYIPGMDLGDLLEDPIDKHSSLMSVHLHDESVKVIYRQVAQFMLQIFKLDFEEMGGLPVGSPDRRRPLTLAAHEILCRGGVNVLGLRSEKLSTAKEFFDYLINQQWQQLHEQLTSACDEENAREKYIFVRVLKSLTSRHIWPDYNEGPFKLICDDFGLRNMRAQPDDLKITGVIDQEFSYAGPAQLLATAPWWLLLERPHMWDFSEEMEDRFLRHLDMFKCVLEEEEEATPGHEDKELSRLIQRSNENGTLWFIMVLQGFYQSPDNFLCTQLIRHTPDWDELAQGIPEDEIQAFVAKKMRHVKLHDKRKEDMLAAYEKLQWCQIDADTFFQVVEGLYSRADDTVE</sequence>
<dbReference type="SUPFAM" id="SSF56112">
    <property type="entry name" value="Protein kinase-like (PK-like)"/>
    <property type="match status" value="1"/>
</dbReference>
<organism evidence="2 3">
    <name type="scientific">Cercophora scortea</name>
    <dbReference type="NCBI Taxonomy" id="314031"/>
    <lineage>
        <taxon>Eukaryota</taxon>
        <taxon>Fungi</taxon>
        <taxon>Dikarya</taxon>
        <taxon>Ascomycota</taxon>
        <taxon>Pezizomycotina</taxon>
        <taxon>Sordariomycetes</taxon>
        <taxon>Sordariomycetidae</taxon>
        <taxon>Sordariales</taxon>
        <taxon>Lasiosphaeriaceae</taxon>
        <taxon>Cercophora</taxon>
    </lineage>
</organism>
<dbReference type="Proteomes" id="UP001286456">
    <property type="component" value="Unassembled WGS sequence"/>
</dbReference>
<dbReference type="InterPro" id="IPR051678">
    <property type="entry name" value="AGP_Transferase"/>
</dbReference>
<proteinExistence type="predicted"/>
<dbReference type="AlphaFoldDB" id="A0AAE0IWR2"/>
<keyword evidence="3" id="KW-1185">Reference proteome</keyword>
<evidence type="ECO:0000313" key="2">
    <source>
        <dbReference type="EMBL" id="KAK3332668.1"/>
    </source>
</evidence>
<dbReference type="InterPro" id="IPR011009">
    <property type="entry name" value="Kinase-like_dom_sf"/>
</dbReference>
<dbReference type="PANTHER" id="PTHR21310:SF37">
    <property type="entry name" value="AMINOGLYCOSIDE PHOSPHOTRANSFERASE DOMAIN-CONTAINING PROTEIN"/>
    <property type="match status" value="1"/>
</dbReference>
<dbReference type="Gene3D" id="3.90.1200.10">
    <property type="match status" value="1"/>
</dbReference>
<dbReference type="EMBL" id="JAUEPO010000002">
    <property type="protein sequence ID" value="KAK3332668.1"/>
    <property type="molecule type" value="Genomic_DNA"/>
</dbReference>
<dbReference type="Pfam" id="PF01636">
    <property type="entry name" value="APH"/>
    <property type="match status" value="1"/>
</dbReference>